<dbReference type="PANTHER" id="PTHR13947">
    <property type="entry name" value="GNAT FAMILY N-ACETYLTRANSFERASE"/>
    <property type="match status" value="1"/>
</dbReference>
<sequence length="147" mass="17017">MIYREAQLTDIPQIQVVRHTVKENTLSNPALVTDADCEDFITRRGKGWVCEINGEVIGFAIVDLQEHNVWALFLRPEYEGKGIGKTLHRLMLNWYFDQSQTNLWLGTAPHTRAERFYGLQGWQTTGIVNKGEVKFEMSYADWLKLTK</sequence>
<dbReference type="PANTHER" id="PTHR13947:SF37">
    <property type="entry name" value="LD18367P"/>
    <property type="match status" value="1"/>
</dbReference>
<evidence type="ECO:0000313" key="3">
    <source>
        <dbReference type="EMBL" id="KIA91059.1"/>
    </source>
</evidence>
<evidence type="ECO:0000313" key="4">
    <source>
        <dbReference type="Proteomes" id="UP000031246"/>
    </source>
</evidence>
<organism evidence="3 4">
    <name type="scientific">Pedobacter kyungheensis</name>
    <dbReference type="NCBI Taxonomy" id="1069985"/>
    <lineage>
        <taxon>Bacteria</taxon>
        <taxon>Pseudomonadati</taxon>
        <taxon>Bacteroidota</taxon>
        <taxon>Sphingobacteriia</taxon>
        <taxon>Sphingobacteriales</taxon>
        <taxon>Sphingobacteriaceae</taxon>
        <taxon>Pedobacter</taxon>
    </lineage>
</organism>
<keyword evidence="1 3" id="KW-0808">Transferase</keyword>
<dbReference type="OrthoDB" id="7356080at2"/>
<dbReference type="EMBL" id="JSYN01000035">
    <property type="protein sequence ID" value="KIA91059.1"/>
    <property type="molecule type" value="Genomic_DNA"/>
</dbReference>
<comment type="caution">
    <text evidence="3">The sequence shown here is derived from an EMBL/GenBank/DDBJ whole genome shotgun (WGS) entry which is preliminary data.</text>
</comment>
<dbReference type="InterPro" id="IPR016181">
    <property type="entry name" value="Acyl_CoA_acyltransferase"/>
</dbReference>
<feature type="domain" description="N-acetyltransferase" evidence="2">
    <location>
        <begin position="1"/>
        <end position="147"/>
    </location>
</feature>
<evidence type="ECO:0000256" key="1">
    <source>
        <dbReference type="ARBA" id="ARBA00022679"/>
    </source>
</evidence>
<dbReference type="Gene3D" id="3.40.630.30">
    <property type="match status" value="1"/>
</dbReference>
<dbReference type="InterPro" id="IPR050769">
    <property type="entry name" value="NAT_camello-type"/>
</dbReference>
<dbReference type="Pfam" id="PF00583">
    <property type="entry name" value="Acetyltransf_1"/>
    <property type="match status" value="1"/>
</dbReference>
<dbReference type="PROSITE" id="PS51186">
    <property type="entry name" value="GNAT"/>
    <property type="match status" value="1"/>
</dbReference>
<dbReference type="GO" id="GO:0008080">
    <property type="term" value="F:N-acetyltransferase activity"/>
    <property type="evidence" value="ECO:0007669"/>
    <property type="project" value="InterPro"/>
</dbReference>
<name>A0A0C1FT37_9SPHI</name>
<dbReference type="Proteomes" id="UP000031246">
    <property type="component" value="Unassembled WGS sequence"/>
</dbReference>
<dbReference type="SUPFAM" id="SSF55729">
    <property type="entry name" value="Acyl-CoA N-acyltransferases (Nat)"/>
    <property type="match status" value="1"/>
</dbReference>
<dbReference type="AlphaFoldDB" id="A0A0C1FT37"/>
<accession>A0A0C1FT37</accession>
<dbReference type="InterPro" id="IPR000182">
    <property type="entry name" value="GNAT_dom"/>
</dbReference>
<dbReference type="RefSeq" id="WP_039481526.1">
    <property type="nucleotide sequence ID" value="NZ_JSYN01000035.1"/>
</dbReference>
<reference evidence="3 4" key="1">
    <citation type="submission" date="2014-10" db="EMBL/GenBank/DDBJ databases">
        <title>Pedobacter Kyungheensis.</title>
        <authorList>
            <person name="Anderson B.M."/>
            <person name="Newman J.D."/>
        </authorList>
    </citation>
    <scope>NUCLEOTIDE SEQUENCE [LARGE SCALE GENOMIC DNA]</scope>
    <source>
        <strain evidence="3 4">KACC 16221</strain>
    </source>
</reference>
<keyword evidence="4" id="KW-1185">Reference proteome</keyword>
<proteinExistence type="predicted"/>
<evidence type="ECO:0000259" key="2">
    <source>
        <dbReference type="PROSITE" id="PS51186"/>
    </source>
</evidence>
<dbReference type="CDD" id="cd04301">
    <property type="entry name" value="NAT_SF"/>
    <property type="match status" value="1"/>
</dbReference>
<protein>
    <submittedName>
        <fullName evidence="3">GCN5 family acetyltransferase</fullName>
    </submittedName>
</protein>
<gene>
    <name evidence="3" type="ORF">OC25_23250</name>
</gene>